<evidence type="ECO:0000256" key="2">
    <source>
        <dbReference type="ARBA" id="ARBA00008079"/>
    </source>
</evidence>
<keyword evidence="11 17" id="KW-0472">Membrane</keyword>
<feature type="transmembrane region" description="Helical" evidence="17">
    <location>
        <begin position="21"/>
        <end position="47"/>
    </location>
</feature>
<keyword evidence="5" id="KW-0813">Transport</keyword>
<sequence length="115" mass="12293">MADAHTAHHPGHHSGSSHGSVGSYLTGFVISVLLTAAAFGIVIAHGFSPAGTLAAIAVLAIVQVFVHLVFFLHMNSSSEQRWNVMAFAFTIMTVFILILGTLFIMHDTAINMMSR</sequence>
<dbReference type="InterPro" id="IPR005171">
    <property type="entry name" value="Cyt_c_oxidase_su4_prok"/>
</dbReference>
<dbReference type="GO" id="GO:0009486">
    <property type="term" value="F:cytochrome bo3 ubiquinol oxidase activity"/>
    <property type="evidence" value="ECO:0007669"/>
    <property type="project" value="InterPro"/>
</dbReference>
<evidence type="ECO:0000256" key="14">
    <source>
        <dbReference type="ARBA" id="ARBA00030211"/>
    </source>
</evidence>
<keyword evidence="9 17" id="KW-1133">Transmembrane helix</keyword>
<evidence type="ECO:0000256" key="11">
    <source>
        <dbReference type="ARBA" id="ARBA00023136"/>
    </source>
</evidence>
<evidence type="ECO:0000256" key="16">
    <source>
        <dbReference type="ARBA" id="ARBA00032185"/>
    </source>
</evidence>
<evidence type="ECO:0000256" key="15">
    <source>
        <dbReference type="ARBA" id="ARBA00031887"/>
    </source>
</evidence>
<dbReference type="AlphaFoldDB" id="A0A7Y7IUZ6"/>
<comment type="similarity">
    <text evidence="2">Belongs to the cytochrome c oxidase bacterial subunit 4 family.</text>
</comment>
<dbReference type="PANTHER" id="PTHR36835:SF1">
    <property type="entry name" value="CYTOCHROME BO(3) UBIQUINOL OXIDASE SUBUNIT 4"/>
    <property type="match status" value="1"/>
</dbReference>
<accession>A0A7Y7IUZ6</accession>
<evidence type="ECO:0000256" key="4">
    <source>
        <dbReference type="ARBA" id="ARBA00014689"/>
    </source>
</evidence>
<dbReference type="EMBL" id="JABXXP010000059">
    <property type="protein sequence ID" value="NVN10647.1"/>
    <property type="molecule type" value="Genomic_DNA"/>
</dbReference>
<keyword evidence="10" id="KW-0560">Oxidoreductase</keyword>
<dbReference type="GO" id="GO:0005886">
    <property type="term" value="C:plasma membrane"/>
    <property type="evidence" value="ECO:0007669"/>
    <property type="project" value="UniProtKB-SubCell"/>
</dbReference>
<feature type="transmembrane region" description="Helical" evidence="17">
    <location>
        <begin position="84"/>
        <end position="105"/>
    </location>
</feature>
<evidence type="ECO:0000256" key="9">
    <source>
        <dbReference type="ARBA" id="ARBA00022989"/>
    </source>
</evidence>
<evidence type="ECO:0000256" key="13">
    <source>
        <dbReference type="ARBA" id="ARBA00030071"/>
    </source>
</evidence>
<evidence type="ECO:0000313" key="21">
    <source>
        <dbReference type="Proteomes" id="UP001449795"/>
    </source>
</evidence>
<comment type="subunit">
    <text evidence="3">Heterooctamer of two A chains, two B chains, two C chains and two D chains.</text>
</comment>
<evidence type="ECO:0000256" key="12">
    <source>
        <dbReference type="ARBA" id="ARBA00025694"/>
    </source>
</evidence>
<dbReference type="InterPro" id="IPR050968">
    <property type="entry name" value="Cytochrome_c_oxidase_bac_sub4"/>
</dbReference>
<evidence type="ECO:0000313" key="18">
    <source>
        <dbReference type="EMBL" id="NVN10647.1"/>
    </source>
</evidence>
<dbReference type="Proteomes" id="UP000534870">
    <property type="component" value="Unassembled WGS sequence"/>
</dbReference>
<reference evidence="18 20" key="1">
    <citation type="submission" date="2020-06" db="EMBL/GenBank/DDBJ databases">
        <title>Description of novel acetic acid bacteria.</title>
        <authorList>
            <person name="Sombolestani A."/>
        </authorList>
    </citation>
    <scope>NUCLEOTIDE SEQUENCE [LARGE SCALE GENOMIC DNA]</scope>
    <source>
        <strain evidence="18 20">LMG 31431</strain>
    </source>
</reference>
<evidence type="ECO:0000256" key="5">
    <source>
        <dbReference type="ARBA" id="ARBA00022448"/>
    </source>
</evidence>
<evidence type="ECO:0000313" key="19">
    <source>
        <dbReference type="EMBL" id="XAE43493.1"/>
    </source>
</evidence>
<evidence type="ECO:0000256" key="6">
    <source>
        <dbReference type="ARBA" id="ARBA00022475"/>
    </source>
</evidence>
<reference evidence="19 21" key="2">
    <citation type="submission" date="2024-04" db="EMBL/GenBank/DDBJ databases">
        <title>Complete genome sequence of Nguyenibacter vanlangesis HBCM-1154, a strain capable of nitrogen fixation, IAA production, and phosphorus solubilization isolated from sugarcane soil.</title>
        <authorList>
            <person name="MY HANH P."/>
        </authorList>
    </citation>
    <scope>NUCLEOTIDE SEQUENCE [LARGE SCALE GENOMIC DNA]</scope>
    <source>
        <strain evidence="19 21">HBCM 1154</strain>
    </source>
</reference>
<evidence type="ECO:0000256" key="17">
    <source>
        <dbReference type="SAM" id="Phobius"/>
    </source>
</evidence>
<organism evidence="18 20">
    <name type="scientific">Nguyenibacter vanlangensis</name>
    <dbReference type="NCBI Taxonomy" id="1216886"/>
    <lineage>
        <taxon>Bacteria</taxon>
        <taxon>Pseudomonadati</taxon>
        <taxon>Pseudomonadota</taxon>
        <taxon>Alphaproteobacteria</taxon>
        <taxon>Acetobacterales</taxon>
        <taxon>Acetobacteraceae</taxon>
        <taxon>Nguyenibacter</taxon>
    </lineage>
</organism>
<comment type="function">
    <text evidence="12">Cytochrome bo(3) ubiquinol terminal oxidase is the component of the aerobic respiratory chain of E.coli that predominates when cells are grown at high aeration. Has proton pump activity across the membrane in addition to electron transfer, pumping 2 protons/electron.</text>
</comment>
<dbReference type="InterPro" id="IPR014210">
    <property type="entry name" value="Cyt_o_ubiqinol_oxidase_su4"/>
</dbReference>
<evidence type="ECO:0000256" key="10">
    <source>
        <dbReference type="ARBA" id="ARBA00023002"/>
    </source>
</evidence>
<gene>
    <name evidence="18" type="primary">cyoD</name>
    <name evidence="19" type="ORF">AAC691_03290</name>
    <name evidence="18" type="ORF">HUK84_05710</name>
</gene>
<feature type="transmembrane region" description="Helical" evidence="17">
    <location>
        <begin position="53"/>
        <end position="72"/>
    </location>
</feature>
<dbReference type="RefSeq" id="WP_176639413.1">
    <property type="nucleotide sequence ID" value="NZ_CP152276.1"/>
</dbReference>
<evidence type="ECO:0000256" key="8">
    <source>
        <dbReference type="ARBA" id="ARBA00022982"/>
    </source>
</evidence>
<proteinExistence type="inferred from homology"/>
<protein>
    <recommendedName>
        <fullName evidence="4">Cytochrome bo(3) ubiquinol oxidase subunit 4</fullName>
    </recommendedName>
    <alternativeName>
        <fullName evidence="16">Cytochrome o ubiquinol oxidase subunit 4</fullName>
    </alternativeName>
    <alternativeName>
        <fullName evidence="13">Oxidase bo(3) subunit 4</fullName>
    </alternativeName>
    <alternativeName>
        <fullName evidence="14">Ubiquinol oxidase polypeptide IV</fullName>
    </alternativeName>
    <alternativeName>
        <fullName evidence="15">Ubiquinol oxidase subunit 4</fullName>
    </alternativeName>
</protein>
<dbReference type="GO" id="GO:0009319">
    <property type="term" value="C:cytochrome o ubiquinol oxidase complex"/>
    <property type="evidence" value="ECO:0007669"/>
    <property type="project" value="TreeGrafter"/>
</dbReference>
<evidence type="ECO:0000256" key="7">
    <source>
        <dbReference type="ARBA" id="ARBA00022692"/>
    </source>
</evidence>
<dbReference type="GO" id="GO:0019646">
    <property type="term" value="P:aerobic electron transport chain"/>
    <property type="evidence" value="ECO:0007669"/>
    <property type="project" value="TreeGrafter"/>
</dbReference>
<dbReference type="NCBIfam" id="TIGR02847">
    <property type="entry name" value="CyoD"/>
    <property type="match status" value="1"/>
</dbReference>
<keyword evidence="21" id="KW-1185">Reference proteome</keyword>
<dbReference type="EMBL" id="CP152276">
    <property type="protein sequence ID" value="XAE43493.1"/>
    <property type="molecule type" value="Genomic_DNA"/>
</dbReference>
<dbReference type="Proteomes" id="UP001449795">
    <property type="component" value="Chromosome"/>
</dbReference>
<keyword evidence="7 17" id="KW-0812">Transmembrane</keyword>
<name>A0A7Y7IUZ6_9PROT</name>
<keyword evidence="8" id="KW-0249">Electron transport</keyword>
<keyword evidence="6" id="KW-1003">Cell membrane</keyword>
<evidence type="ECO:0000313" key="20">
    <source>
        <dbReference type="Proteomes" id="UP000534870"/>
    </source>
</evidence>
<comment type="subcellular location">
    <subcellularLocation>
        <location evidence="1">Cell membrane</location>
        <topology evidence="1">Multi-pass membrane protein</topology>
    </subcellularLocation>
</comment>
<evidence type="ECO:0000256" key="3">
    <source>
        <dbReference type="ARBA" id="ARBA00011700"/>
    </source>
</evidence>
<dbReference type="Pfam" id="PF03626">
    <property type="entry name" value="COX4_pro"/>
    <property type="match status" value="1"/>
</dbReference>
<dbReference type="PANTHER" id="PTHR36835">
    <property type="entry name" value="CYTOCHROME BO(3) UBIQUINOL OXIDASE SUBUNIT 4"/>
    <property type="match status" value="1"/>
</dbReference>
<evidence type="ECO:0000256" key="1">
    <source>
        <dbReference type="ARBA" id="ARBA00004651"/>
    </source>
</evidence>
<dbReference type="GO" id="GO:0015078">
    <property type="term" value="F:proton transmembrane transporter activity"/>
    <property type="evidence" value="ECO:0007669"/>
    <property type="project" value="TreeGrafter"/>
</dbReference>
<dbReference type="GO" id="GO:0015990">
    <property type="term" value="P:electron transport coupled proton transport"/>
    <property type="evidence" value="ECO:0007669"/>
    <property type="project" value="InterPro"/>
</dbReference>